<evidence type="ECO:0000259" key="9">
    <source>
        <dbReference type="Pfam" id="PF25876"/>
    </source>
</evidence>
<dbReference type="Pfam" id="PF25967">
    <property type="entry name" value="RND-MFP_C"/>
    <property type="match status" value="1"/>
</dbReference>
<feature type="domain" description="Multidrug resistance protein MdtA-like beta-barrel" evidence="11">
    <location>
        <begin position="236"/>
        <end position="318"/>
    </location>
</feature>
<dbReference type="SUPFAM" id="SSF111369">
    <property type="entry name" value="HlyD-like secretion proteins"/>
    <property type="match status" value="1"/>
</dbReference>
<evidence type="ECO:0000256" key="7">
    <source>
        <dbReference type="SAM" id="Coils"/>
    </source>
</evidence>
<keyword evidence="3" id="KW-0813">Transport</keyword>
<evidence type="ECO:0000259" key="12">
    <source>
        <dbReference type="Pfam" id="PF25967"/>
    </source>
</evidence>
<dbReference type="Pfam" id="PF25944">
    <property type="entry name" value="Beta-barrel_RND"/>
    <property type="match status" value="1"/>
</dbReference>
<evidence type="ECO:0000256" key="3">
    <source>
        <dbReference type="ARBA" id="ARBA00022448"/>
    </source>
</evidence>
<name>A0ABS5SU73_9GAMM</name>
<protein>
    <submittedName>
        <fullName evidence="13">Efflux RND transporter periplasmic adaptor subunit</fullName>
    </submittedName>
</protein>
<dbReference type="InterPro" id="IPR058626">
    <property type="entry name" value="MdtA-like_b-barrel"/>
</dbReference>
<evidence type="ECO:0000313" key="14">
    <source>
        <dbReference type="Proteomes" id="UP000790096"/>
    </source>
</evidence>
<evidence type="ECO:0000259" key="11">
    <source>
        <dbReference type="Pfam" id="PF25944"/>
    </source>
</evidence>
<feature type="transmembrane region" description="Helical" evidence="8">
    <location>
        <begin position="12"/>
        <end position="34"/>
    </location>
</feature>
<sequence length="407" mass="43465">MTNTSQRLTRRAWLKKLAVILIIIVLAVIAWRLFFTHSSPSAGGAPSGRHAMSKGMGRERATIVHAVSAQQADVPVYVSAPGTVIPNASVTVTSRITGQLDKVLFTEGQKVTAGQLLAQIDDRDYQATLAQYQGALAENQALLKNAELTLARYRKLYAQDSLSKQDLESQIATVGQYRGTVQQDLAQINNAKVSISYARITAPVTGRVGLRLVDAGNLVQSGDSTGIVTITQMQPAAVTFSVPQSYVGQLASKLHQGQALPATALDQDGATVLAQGDVRFISNTIDTSTGSIALKATFANQNEALFANQFVNLRLQIDRLKQATVVSTQAIQLSSDGSFVFIIQPDHTVVRQAVKTGPLFGNDQQVILSGVKPGDKVVSDGIDRLTTGSKVTVVDAQQIQSAENKAE</sequence>
<comment type="subcellular location">
    <subcellularLocation>
        <location evidence="1">Cell membrane</location>
    </subcellularLocation>
</comment>
<dbReference type="InterPro" id="IPR058624">
    <property type="entry name" value="MdtA-like_HH"/>
</dbReference>
<dbReference type="Gene3D" id="2.40.30.170">
    <property type="match status" value="1"/>
</dbReference>
<dbReference type="Proteomes" id="UP000790096">
    <property type="component" value="Unassembled WGS sequence"/>
</dbReference>
<dbReference type="RefSeq" id="WP_214236192.1">
    <property type="nucleotide sequence ID" value="NZ_JABBFR010000003.1"/>
</dbReference>
<dbReference type="PANTHER" id="PTHR30469:SF12">
    <property type="entry name" value="MULTIDRUG RESISTANCE PROTEIN MDTA"/>
    <property type="match status" value="1"/>
</dbReference>
<evidence type="ECO:0000256" key="1">
    <source>
        <dbReference type="ARBA" id="ARBA00004236"/>
    </source>
</evidence>
<comment type="similarity">
    <text evidence="2">Belongs to the membrane fusion protein (MFP) (TC 8.A.1) family.</text>
</comment>
<feature type="domain" description="Multidrug resistance protein MdtA-like alpha-helical hairpin" evidence="9">
    <location>
        <begin position="128"/>
        <end position="198"/>
    </location>
</feature>
<dbReference type="PANTHER" id="PTHR30469">
    <property type="entry name" value="MULTIDRUG RESISTANCE PROTEIN MDTA"/>
    <property type="match status" value="1"/>
</dbReference>
<dbReference type="InterPro" id="IPR058627">
    <property type="entry name" value="MdtA-like_C"/>
</dbReference>
<evidence type="ECO:0000256" key="2">
    <source>
        <dbReference type="ARBA" id="ARBA00009477"/>
    </source>
</evidence>
<organism evidence="13 14">
    <name type="scientific">Rosenbergiella gaditana</name>
    <dbReference type="NCBI Taxonomy" id="2726987"/>
    <lineage>
        <taxon>Bacteria</taxon>
        <taxon>Pseudomonadati</taxon>
        <taxon>Pseudomonadota</taxon>
        <taxon>Gammaproteobacteria</taxon>
        <taxon>Enterobacterales</taxon>
        <taxon>Erwiniaceae</taxon>
        <taxon>Rosenbergiella</taxon>
    </lineage>
</organism>
<keyword evidence="4" id="KW-1003">Cell membrane</keyword>
<gene>
    <name evidence="13" type="ORF">HH682_03230</name>
</gene>
<evidence type="ECO:0000256" key="4">
    <source>
        <dbReference type="ARBA" id="ARBA00022475"/>
    </source>
</evidence>
<evidence type="ECO:0000313" key="13">
    <source>
        <dbReference type="EMBL" id="MBT0723471.1"/>
    </source>
</evidence>
<keyword evidence="8" id="KW-1133">Transmembrane helix</keyword>
<accession>A0ABS5SU73</accession>
<dbReference type="InterPro" id="IPR058625">
    <property type="entry name" value="MdtA-like_BSH"/>
</dbReference>
<feature type="domain" description="Multidrug resistance protein MdtA-like barrel-sandwich hybrid" evidence="10">
    <location>
        <begin position="89"/>
        <end position="231"/>
    </location>
</feature>
<comment type="caution">
    <text evidence="13">The sequence shown here is derived from an EMBL/GenBank/DDBJ whole genome shotgun (WGS) entry which is preliminary data.</text>
</comment>
<dbReference type="NCBIfam" id="TIGR01730">
    <property type="entry name" value="RND_mfp"/>
    <property type="match status" value="1"/>
</dbReference>
<evidence type="ECO:0000256" key="6">
    <source>
        <dbReference type="ARBA" id="ARBA00023136"/>
    </source>
</evidence>
<dbReference type="Gene3D" id="1.10.287.470">
    <property type="entry name" value="Helix hairpin bin"/>
    <property type="match status" value="1"/>
</dbReference>
<keyword evidence="14" id="KW-1185">Reference proteome</keyword>
<reference evidence="13 14" key="1">
    <citation type="submission" date="2020-04" db="EMBL/GenBank/DDBJ databases">
        <title>Genome sequencing of Rosenbergiella species.</title>
        <authorList>
            <person name="Alvarez-Perez S."/>
            <person name="Lievens B."/>
        </authorList>
    </citation>
    <scope>NUCLEOTIDE SEQUENCE [LARGE SCALE GENOMIC DNA]</scope>
    <source>
        <strain evidence="13 14">S61</strain>
    </source>
</reference>
<keyword evidence="6 8" id="KW-0472">Membrane</keyword>
<dbReference type="Pfam" id="PF25876">
    <property type="entry name" value="HH_MFP_RND"/>
    <property type="match status" value="1"/>
</dbReference>
<dbReference type="EMBL" id="JABBFR010000003">
    <property type="protein sequence ID" value="MBT0723471.1"/>
    <property type="molecule type" value="Genomic_DNA"/>
</dbReference>
<proteinExistence type="inferred from homology"/>
<feature type="coiled-coil region" evidence="7">
    <location>
        <begin position="129"/>
        <end position="156"/>
    </location>
</feature>
<feature type="domain" description="Multidrug resistance protein MdtA-like C-terminal permuted SH3" evidence="12">
    <location>
        <begin position="322"/>
        <end position="384"/>
    </location>
</feature>
<keyword evidence="8" id="KW-0812">Transmembrane</keyword>
<dbReference type="InterPro" id="IPR006143">
    <property type="entry name" value="RND_pump_MFP"/>
</dbReference>
<keyword evidence="7" id="KW-0175">Coiled coil</keyword>
<evidence type="ECO:0000259" key="10">
    <source>
        <dbReference type="Pfam" id="PF25917"/>
    </source>
</evidence>
<evidence type="ECO:0000256" key="8">
    <source>
        <dbReference type="SAM" id="Phobius"/>
    </source>
</evidence>
<dbReference type="Pfam" id="PF25917">
    <property type="entry name" value="BSH_RND"/>
    <property type="match status" value="1"/>
</dbReference>
<dbReference type="Gene3D" id="2.40.50.100">
    <property type="match status" value="1"/>
</dbReference>
<dbReference type="Gene3D" id="2.40.420.20">
    <property type="match status" value="1"/>
</dbReference>
<evidence type="ECO:0000256" key="5">
    <source>
        <dbReference type="ARBA" id="ARBA00022519"/>
    </source>
</evidence>
<keyword evidence="5" id="KW-0997">Cell inner membrane</keyword>